<evidence type="ECO:0000259" key="2">
    <source>
        <dbReference type="PROSITE" id="PS51194"/>
    </source>
</evidence>
<dbReference type="PROSITE" id="PS51194">
    <property type="entry name" value="HELICASE_CTER"/>
    <property type="match status" value="1"/>
</dbReference>
<organism evidence="3 4">
    <name type="scientific">Microbispora hainanensis</name>
    <dbReference type="NCBI Taxonomy" id="568844"/>
    <lineage>
        <taxon>Bacteria</taxon>
        <taxon>Bacillati</taxon>
        <taxon>Actinomycetota</taxon>
        <taxon>Actinomycetes</taxon>
        <taxon>Streptosporangiales</taxon>
        <taxon>Streptosporangiaceae</taxon>
        <taxon>Microbispora</taxon>
    </lineage>
</organism>
<keyword evidence="4" id="KW-1185">Reference proteome</keyword>
<dbReference type="Pfam" id="PF00271">
    <property type="entry name" value="Helicase_C"/>
    <property type="match status" value="1"/>
</dbReference>
<protein>
    <submittedName>
        <fullName evidence="3">DISARM system helicase DrmA</fullName>
    </submittedName>
</protein>
<gene>
    <name evidence="3" type="primary">drmA</name>
    <name evidence="3" type="ORF">OG913_04465</name>
</gene>
<dbReference type="SUPFAM" id="SSF52540">
    <property type="entry name" value="P-loop containing nucleoside triphosphate hydrolases"/>
    <property type="match status" value="1"/>
</dbReference>
<feature type="compositionally biased region" description="Basic and acidic residues" evidence="1">
    <location>
        <begin position="25"/>
        <end position="37"/>
    </location>
</feature>
<name>A0ABZ1SUV3_9ACTN</name>
<proteinExistence type="predicted"/>
<dbReference type="NCBIfam" id="NF038325">
    <property type="entry name" value="DISARM_DrmAS"/>
    <property type="match status" value="1"/>
</dbReference>
<sequence>MFDRQEKLFAAGADQGDLFGLGDETAAKPAEEARRPLDLPQDFPPVTSFEVRDAFQQLVERDLLGPYDGDFEELPPRSIGPRERYLVGMLGPKPSPKRVAEDADELPDIEIGAEGDGAEGELPDVLTPQNLGRLWASSMGMSFAVPADLDALAVTARWGQYVKAETQIEGANGKSRTERIWGRRPVEHRMTIRLDEPTQKIPLTMERADEPGVLLAVAVRPRPDHRRVVEMTLVNQQIEPDTSADTAWLFQPELVAAAPSDGPADVFLPIDDPLDGGREDGDQEDLEDKHLRLLYRNERRYAVGRNVAVHATVAPGERRATELRTTWLPHHDVPATVAPVGQGTPLAGVELSMDALADASPEELAAGLTPLADGYTAWLDKQYLKIPELPEPLREAAEVAVLKARRAADRIRAGIALLTEATTDGHGQALAAFKFANEAMALQRRRTAMAKLRDEQGLSYEQAMAEVDAQGAKAASWRPFQLAFMLLNLPSLTDPAHPERAADHTATVDLLFFPTGGGKTEAYLGLTAYTFAIRRLQKVVGSGTEARSGLDGVAVLMRYTLRLLTAQQFQRAAALVCACEVLRRDDPATWGEEPFRIGLWVGSAVSPNWFGPARDQIQEARESSRETNVLQTLSCPWCGEKLASDVNLDLDEDRRRVLLYCGRGSEGDAEPCPFSRLGENRMLRALPSVTSDDEAYARREGLPILTVDEEIYRLTPSLVIATVDKLAQLPWRGFAGHLFGRVSRRCPRHGYRHDDMDDQIGCGGRHNAKGRLPKVESRPVVRLRPPDLIIQDELHLISGALGTVVGLFEAAVDELCTWTVDGRPTGPKIIASTATTKRAGAQVLGVFGRDDLAVFPPQVIDVADTFFSRQVPVTPENPGRRYLGVCAHGVRLKQAEIRLAEILLLAGQTLFDRYGEPADPYMTLVGYFNATRELAGMRRYLDDDVTTRIRMHGRRKKLSNRLPGRTDLLNIVELTSRISSGDISEVLKQLEIGFDQELDTSRRRRECREEIAEVMRERDESKRRRAHPLADRYRTLRSLRSAQPPVDVVLATSMLQVGVDVSRFGLMVMTGQPKNTAEYIQASSRVGRDAARPGLVITLYNWSRPRDLAHYEDFEHYHATFYRQVEALSVTPYTARALDRGTTAAFVAAVRNVEEAHSRNRDAEDVDLNGDVVTRFVERFLTRAEVAGSPRGRQALDERLRMLTDLWNAAKQGSARLGYERKKGNAKEIVDGLLNRAGNGRWDARTVGNSMRETENEINLLLPGNDEIFLAPLGAPEWGFPGSAGETDDEPVGDEMGVITLDGRGK</sequence>
<evidence type="ECO:0000313" key="3">
    <source>
        <dbReference type="EMBL" id="WUP76284.1"/>
    </source>
</evidence>
<dbReference type="SMART" id="SM00490">
    <property type="entry name" value="HELICc"/>
    <property type="match status" value="1"/>
</dbReference>
<dbReference type="Gene3D" id="3.40.50.300">
    <property type="entry name" value="P-loop containing nucleotide triphosphate hydrolases"/>
    <property type="match status" value="1"/>
</dbReference>
<evidence type="ECO:0000313" key="4">
    <source>
        <dbReference type="Proteomes" id="UP001432011"/>
    </source>
</evidence>
<keyword evidence="3" id="KW-0347">Helicase</keyword>
<dbReference type="EMBL" id="CP108085">
    <property type="protein sequence ID" value="WUP76284.1"/>
    <property type="molecule type" value="Genomic_DNA"/>
</dbReference>
<dbReference type="CDD" id="cd18785">
    <property type="entry name" value="SF2_C"/>
    <property type="match status" value="1"/>
</dbReference>
<keyword evidence="3" id="KW-0547">Nucleotide-binding</keyword>
<keyword evidence="3" id="KW-0378">Hydrolase</keyword>
<accession>A0ABZ1SUV3</accession>
<keyword evidence="3" id="KW-0067">ATP-binding</keyword>
<dbReference type="Proteomes" id="UP001432011">
    <property type="component" value="Chromosome"/>
</dbReference>
<feature type="region of interest" description="Disordered" evidence="1">
    <location>
        <begin position="18"/>
        <end position="45"/>
    </location>
</feature>
<dbReference type="GO" id="GO:0004386">
    <property type="term" value="F:helicase activity"/>
    <property type="evidence" value="ECO:0007669"/>
    <property type="project" value="UniProtKB-KW"/>
</dbReference>
<dbReference type="InterPro" id="IPR027417">
    <property type="entry name" value="P-loop_NTPase"/>
</dbReference>
<feature type="domain" description="Helicase C-terminal" evidence="2">
    <location>
        <begin position="982"/>
        <end position="1129"/>
    </location>
</feature>
<dbReference type="RefSeq" id="WP_328709804.1">
    <property type="nucleotide sequence ID" value="NZ_CP108085.1"/>
</dbReference>
<dbReference type="InterPro" id="IPR001650">
    <property type="entry name" value="Helicase_C-like"/>
</dbReference>
<reference evidence="3" key="1">
    <citation type="submission" date="2022-10" db="EMBL/GenBank/DDBJ databases">
        <title>The complete genomes of actinobacterial strains from the NBC collection.</title>
        <authorList>
            <person name="Joergensen T.S."/>
            <person name="Alvarez Arevalo M."/>
            <person name="Sterndorff E.B."/>
            <person name="Faurdal D."/>
            <person name="Vuksanovic O."/>
            <person name="Mourched A.-S."/>
            <person name="Charusanti P."/>
            <person name="Shaw S."/>
            <person name="Blin K."/>
            <person name="Weber T."/>
        </authorList>
    </citation>
    <scope>NUCLEOTIDE SEQUENCE</scope>
    <source>
        <strain evidence="3">NBC_00254</strain>
    </source>
</reference>
<evidence type="ECO:0000256" key="1">
    <source>
        <dbReference type="SAM" id="MobiDB-lite"/>
    </source>
</evidence>